<dbReference type="Pfam" id="PF00732">
    <property type="entry name" value="GMC_oxred_N"/>
    <property type="match status" value="1"/>
</dbReference>
<evidence type="ECO:0000313" key="8">
    <source>
        <dbReference type="EMBL" id="MCP2270950.1"/>
    </source>
</evidence>
<evidence type="ECO:0000313" key="9">
    <source>
        <dbReference type="Proteomes" id="UP001205185"/>
    </source>
</evidence>
<dbReference type="PIRSF" id="PIRSF000137">
    <property type="entry name" value="Alcohol_oxidase"/>
    <property type="match status" value="1"/>
</dbReference>
<dbReference type="PROSITE" id="PS00623">
    <property type="entry name" value="GMC_OXRED_1"/>
    <property type="match status" value="1"/>
</dbReference>
<dbReference type="InterPro" id="IPR000172">
    <property type="entry name" value="GMC_OxRdtase_N"/>
</dbReference>
<dbReference type="Pfam" id="PF05199">
    <property type="entry name" value="GMC_oxred_C"/>
    <property type="match status" value="1"/>
</dbReference>
<sequence length="516" mass="55061">MSARVTDYLVIGAGSAGCVLAGRLSQDPDVRVHLIEAGPADTSENIHVPLGAGALFRSKLDWDYDTHDEPFLNGRRLYLPRGRVLGGTSSMNGMVYMRGNPADYDDWGLPGWTFADLLPYFKKSEDNERGASDYHGVGGPLAVSEGRSNNPMSTAFVEAAVEAGYAANEDFNGPDQHGFGRYQLTQRDGRRCSSATAYLRPALGRPNLTVETNVQVHRILVENGRAVGVVGARLDEEIEIRAEREVILCAGAYNSPQLLLLSGIGPADELAALGIPVVVDQPGVGRGLQDHPSANLVFPHSHPISLLIAGDPEYQREYAEHGTGPLSSNVPEAGGFVTTDGGSGGPDVQFHASPLMLLAVGLEAPTDHAISFGPCVLTTRSRGSVTLASADPTVKPRIRHNYYQEDADLRTMVAGLRVGLEIAKQKALSPYTGKLHQPPESESDADLRDYARRNTQTLFHPAGTCAMGTVLDADLRVRGVDGLRVVDASAMPTLVRGNTNAPIIAMAEKAADLIAT</sequence>
<dbReference type="Proteomes" id="UP001205185">
    <property type="component" value="Unassembled WGS sequence"/>
</dbReference>
<protein>
    <submittedName>
        <fullName evidence="8">Choline dehydrogenase</fullName>
    </submittedName>
</protein>
<dbReference type="InterPro" id="IPR036188">
    <property type="entry name" value="FAD/NAD-bd_sf"/>
</dbReference>
<name>A0ABT1IE95_9PSEU</name>
<evidence type="ECO:0000256" key="3">
    <source>
        <dbReference type="ARBA" id="ARBA00022630"/>
    </source>
</evidence>
<evidence type="ECO:0000256" key="1">
    <source>
        <dbReference type="ARBA" id="ARBA00001974"/>
    </source>
</evidence>
<gene>
    <name evidence="8" type="ORF">LV75_003462</name>
</gene>
<dbReference type="PANTHER" id="PTHR11552:SF147">
    <property type="entry name" value="CHOLINE DEHYDROGENASE, MITOCHONDRIAL"/>
    <property type="match status" value="1"/>
</dbReference>
<keyword evidence="4 5" id="KW-0274">FAD</keyword>
<evidence type="ECO:0000256" key="2">
    <source>
        <dbReference type="ARBA" id="ARBA00010790"/>
    </source>
</evidence>
<dbReference type="Gene3D" id="3.30.560.10">
    <property type="entry name" value="Glucose Oxidase, domain 3"/>
    <property type="match status" value="1"/>
</dbReference>
<proteinExistence type="inferred from homology"/>
<dbReference type="SUPFAM" id="SSF51905">
    <property type="entry name" value="FAD/NAD(P)-binding domain"/>
    <property type="match status" value="1"/>
</dbReference>
<dbReference type="PROSITE" id="PS00624">
    <property type="entry name" value="GMC_OXRED_2"/>
    <property type="match status" value="1"/>
</dbReference>
<comment type="caution">
    <text evidence="8">The sequence shown here is derived from an EMBL/GenBank/DDBJ whole genome shotgun (WGS) entry which is preliminary data.</text>
</comment>
<dbReference type="SUPFAM" id="SSF54373">
    <property type="entry name" value="FAD-linked reductases, C-terminal domain"/>
    <property type="match status" value="1"/>
</dbReference>
<organism evidence="8 9">
    <name type="scientific">Actinokineospora diospyrosa</name>
    <dbReference type="NCBI Taxonomy" id="103728"/>
    <lineage>
        <taxon>Bacteria</taxon>
        <taxon>Bacillati</taxon>
        <taxon>Actinomycetota</taxon>
        <taxon>Actinomycetes</taxon>
        <taxon>Pseudonocardiales</taxon>
        <taxon>Pseudonocardiaceae</taxon>
        <taxon>Actinokineospora</taxon>
    </lineage>
</organism>
<feature type="domain" description="Glucose-methanol-choline oxidoreductase N-terminal" evidence="7">
    <location>
        <begin position="251"/>
        <end position="265"/>
    </location>
</feature>
<evidence type="ECO:0000259" key="7">
    <source>
        <dbReference type="PROSITE" id="PS00624"/>
    </source>
</evidence>
<evidence type="ECO:0000256" key="4">
    <source>
        <dbReference type="ARBA" id="ARBA00022827"/>
    </source>
</evidence>
<evidence type="ECO:0000259" key="6">
    <source>
        <dbReference type="PROSITE" id="PS00623"/>
    </source>
</evidence>
<dbReference type="InterPro" id="IPR007867">
    <property type="entry name" value="GMC_OxRtase_C"/>
</dbReference>
<dbReference type="EMBL" id="JAMTCO010000008">
    <property type="protein sequence ID" value="MCP2270950.1"/>
    <property type="molecule type" value="Genomic_DNA"/>
</dbReference>
<dbReference type="Gene3D" id="3.50.50.60">
    <property type="entry name" value="FAD/NAD(P)-binding domain"/>
    <property type="match status" value="1"/>
</dbReference>
<reference evidence="8 9" key="1">
    <citation type="submission" date="2022-06" db="EMBL/GenBank/DDBJ databases">
        <title>Genomic Encyclopedia of Archaeal and Bacterial Type Strains, Phase II (KMG-II): from individual species to whole genera.</title>
        <authorList>
            <person name="Goeker M."/>
        </authorList>
    </citation>
    <scope>NUCLEOTIDE SEQUENCE [LARGE SCALE GENOMIC DNA]</scope>
    <source>
        <strain evidence="8 9">DSM 44255</strain>
    </source>
</reference>
<accession>A0ABT1IE95</accession>
<evidence type="ECO:0000256" key="5">
    <source>
        <dbReference type="RuleBase" id="RU003968"/>
    </source>
</evidence>
<dbReference type="RefSeq" id="WP_253887910.1">
    <property type="nucleotide sequence ID" value="NZ_BAAAVB010000013.1"/>
</dbReference>
<comment type="cofactor">
    <cofactor evidence="1">
        <name>FAD</name>
        <dbReference type="ChEBI" id="CHEBI:57692"/>
    </cofactor>
</comment>
<dbReference type="PROSITE" id="PS51257">
    <property type="entry name" value="PROKAR_LIPOPROTEIN"/>
    <property type="match status" value="1"/>
</dbReference>
<feature type="domain" description="Glucose-methanol-choline oxidoreductase N-terminal" evidence="6">
    <location>
        <begin position="82"/>
        <end position="105"/>
    </location>
</feature>
<dbReference type="PANTHER" id="PTHR11552">
    <property type="entry name" value="GLUCOSE-METHANOL-CHOLINE GMC OXIDOREDUCTASE"/>
    <property type="match status" value="1"/>
</dbReference>
<keyword evidence="3 5" id="KW-0285">Flavoprotein</keyword>
<dbReference type="InterPro" id="IPR012132">
    <property type="entry name" value="GMC_OxRdtase"/>
</dbReference>
<keyword evidence="9" id="KW-1185">Reference proteome</keyword>
<comment type="similarity">
    <text evidence="2 5">Belongs to the GMC oxidoreductase family.</text>
</comment>